<dbReference type="EMBL" id="CADCUB010000071">
    <property type="protein sequence ID" value="CAA9323817.1"/>
    <property type="molecule type" value="Genomic_DNA"/>
</dbReference>
<feature type="compositionally biased region" description="Low complexity" evidence="1">
    <location>
        <begin position="182"/>
        <end position="194"/>
    </location>
</feature>
<keyword evidence="2" id="KW-0547">Nucleotide-binding</keyword>
<reference evidence="2" key="1">
    <citation type="submission" date="2020-02" db="EMBL/GenBank/DDBJ databases">
        <authorList>
            <person name="Meier V. D."/>
        </authorList>
    </citation>
    <scope>NUCLEOTIDE SEQUENCE</scope>
    <source>
        <strain evidence="2">AVDCRST_MAG07</strain>
    </source>
</reference>
<feature type="compositionally biased region" description="Basic residues" evidence="1">
    <location>
        <begin position="369"/>
        <end position="380"/>
    </location>
</feature>
<feature type="non-terminal residue" evidence="2">
    <location>
        <position position="380"/>
    </location>
</feature>
<feature type="compositionally biased region" description="Basic and acidic residues" evidence="1">
    <location>
        <begin position="45"/>
        <end position="61"/>
    </location>
</feature>
<evidence type="ECO:0000313" key="2">
    <source>
        <dbReference type="EMBL" id="CAA9323817.1"/>
    </source>
</evidence>
<feature type="compositionally biased region" description="Basic residues" evidence="1">
    <location>
        <begin position="253"/>
        <end position="316"/>
    </location>
</feature>
<feature type="compositionally biased region" description="Low complexity" evidence="1">
    <location>
        <begin position="136"/>
        <end position="168"/>
    </location>
</feature>
<feature type="compositionally biased region" description="Basic residues" evidence="1">
    <location>
        <begin position="119"/>
        <end position="135"/>
    </location>
</feature>
<feature type="compositionally biased region" description="Basic and acidic residues" evidence="1">
    <location>
        <begin position="170"/>
        <end position="181"/>
    </location>
</feature>
<protein>
    <submittedName>
        <fullName evidence="2">ABC transporter, ATP-binding protein (Cluster 13, osmolytes)</fullName>
    </submittedName>
</protein>
<feature type="compositionally biased region" description="Basic and acidic residues" evidence="1">
    <location>
        <begin position="1"/>
        <end position="16"/>
    </location>
</feature>
<accession>A0A6J4L820</accession>
<gene>
    <name evidence="2" type="ORF">AVDCRST_MAG07-1413</name>
</gene>
<sequence length="380" mass="41176">GRDADHDPARGREQALPRRHGRRPAAGPVGAPGRDRLPGRPVGVRQDDHDEDGQPARGAHDRAHRAGRRGRDAGRPGAAAPPHRLRHPAGRPVPPPAGLGERRDRPVAARLGPGPAPVARRRAARAGRARARRLPRPLARAAVGRSTPARGRGPGTGRRPAGAAHGRAVLGDRPDRPRPAADRVPAGAGAGAQDDPVRHPRHRRGGPARRPDRRLPPGRGARAVRRPRDGPRRARHPVRGRLRRGGPRAAAARGHRHRHRRARQAPGRRRRRLAGRGPHHPGRRRGPLRAGARRRHAAARLRRRRPAGRRGQRRRPGPAPAGGGVRRRDAQGGDGRAAAARRRLGGGARAGHRPLPRRAHPVLAARRAAPLRRRRHGRKV</sequence>
<dbReference type="AlphaFoldDB" id="A0A6J4L820"/>
<name>A0A6J4L820_9ACTN</name>
<feature type="compositionally biased region" description="Basic residues" evidence="1">
    <location>
        <begin position="233"/>
        <end position="246"/>
    </location>
</feature>
<feature type="compositionally biased region" description="Basic residues" evidence="1">
    <location>
        <begin position="339"/>
        <end position="360"/>
    </location>
</feature>
<feature type="non-terminal residue" evidence="2">
    <location>
        <position position="1"/>
    </location>
</feature>
<proteinExistence type="predicted"/>
<dbReference type="GO" id="GO:0005524">
    <property type="term" value="F:ATP binding"/>
    <property type="evidence" value="ECO:0007669"/>
    <property type="project" value="UniProtKB-KW"/>
</dbReference>
<feature type="region of interest" description="Disordered" evidence="1">
    <location>
        <begin position="1"/>
        <end position="380"/>
    </location>
</feature>
<evidence type="ECO:0000256" key="1">
    <source>
        <dbReference type="SAM" id="MobiDB-lite"/>
    </source>
</evidence>
<keyword evidence="2" id="KW-0067">ATP-binding</keyword>
<organism evidence="2">
    <name type="scientific">uncultured Frankineae bacterium</name>
    <dbReference type="NCBI Taxonomy" id="437475"/>
    <lineage>
        <taxon>Bacteria</taxon>
        <taxon>Bacillati</taxon>
        <taxon>Actinomycetota</taxon>
        <taxon>Actinomycetes</taxon>
        <taxon>Frankiales</taxon>
        <taxon>environmental samples</taxon>
    </lineage>
</organism>